<protein>
    <recommendedName>
        <fullName evidence="3">Restriction endonuclease</fullName>
    </recommendedName>
</protein>
<geneLocation type="plasmid" evidence="1 2">
    <name>pPR12A201</name>
</geneLocation>
<dbReference type="EMBL" id="CP054022">
    <property type="protein sequence ID" value="QKK20582.1"/>
    <property type="molecule type" value="Genomic_DNA"/>
</dbReference>
<name>A0ABX6PPJ4_9HYPH</name>
<keyword evidence="1" id="KW-0614">Plasmid</keyword>
<accession>A0ABX6PPJ4</accession>
<dbReference type="Proteomes" id="UP000305673">
    <property type="component" value="Plasmid pPR12A201"/>
</dbReference>
<keyword evidence="2" id="KW-1185">Reference proteome</keyword>
<reference evidence="1 2" key="1">
    <citation type="submission" date="2020-05" db="EMBL/GenBank/DDBJ databases">
        <title>Genome sequences of pea root nodulating Rhizobium spp.</title>
        <authorList>
            <person name="Rahi P."/>
        </authorList>
    </citation>
    <scope>NUCLEOTIDE SEQUENCE [LARGE SCALE GENOMIC DNA]</scope>
    <source>
        <strain evidence="2">JKLM 12A2</strain>
        <plasmid evidence="1 2">pPR12A201</plasmid>
    </source>
</reference>
<proteinExistence type="predicted"/>
<evidence type="ECO:0000313" key="2">
    <source>
        <dbReference type="Proteomes" id="UP000305673"/>
    </source>
</evidence>
<gene>
    <name evidence="1" type="ORF">FFM53_027680</name>
</gene>
<sequence>MVRTSVRRDLLPASEAITFLNSFSKTPTSIEEFRALIKRHLVALLEKLHHFDDDEGFLFRSGRGKEDDIRNWLSGRMREIGAQHYEVIREQEVAVENRPDLRIHSRNAELGLISVEIKMAEEPHWTGDILIDKIQTQLADQYMFENGSHTGFYLLANGANPRVKVIHPKTGVVLRKAFAKRIAGKAVNFLGLIEQANSKALAVTATLSGNKVVEVISVDLSER</sequence>
<organism evidence="1 2">
    <name type="scientific">Rhizobium indicum</name>
    <dbReference type="NCBI Taxonomy" id="2583231"/>
    <lineage>
        <taxon>Bacteria</taxon>
        <taxon>Pseudomonadati</taxon>
        <taxon>Pseudomonadota</taxon>
        <taxon>Alphaproteobacteria</taxon>
        <taxon>Hyphomicrobiales</taxon>
        <taxon>Rhizobiaceae</taxon>
        <taxon>Rhizobium/Agrobacterium group</taxon>
        <taxon>Rhizobium</taxon>
    </lineage>
</organism>
<evidence type="ECO:0008006" key="3">
    <source>
        <dbReference type="Google" id="ProtNLM"/>
    </source>
</evidence>
<evidence type="ECO:0000313" key="1">
    <source>
        <dbReference type="EMBL" id="QKK20582.1"/>
    </source>
</evidence>